<organism evidence="19 20">
    <name type="scientific">Cephalotrichum gorgonifer</name>
    <dbReference type="NCBI Taxonomy" id="2041049"/>
    <lineage>
        <taxon>Eukaryota</taxon>
        <taxon>Fungi</taxon>
        <taxon>Dikarya</taxon>
        <taxon>Ascomycota</taxon>
        <taxon>Pezizomycotina</taxon>
        <taxon>Sordariomycetes</taxon>
        <taxon>Hypocreomycetidae</taxon>
        <taxon>Microascales</taxon>
        <taxon>Microascaceae</taxon>
        <taxon>Cephalotrichum</taxon>
    </lineage>
</organism>
<dbReference type="PANTHER" id="PTHR43245">
    <property type="entry name" value="BIFUNCTIONAL POLYMYXIN RESISTANCE PROTEIN ARNA"/>
    <property type="match status" value="1"/>
</dbReference>
<dbReference type="InterPro" id="IPR002225">
    <property type="entry name" value="3Beta_OHSteriod_DH/Estase"/>
</dbReference>
<evidence type="ECO:0000256" key="17">
    <source>
        <dbReference type="SAM" id="Phobius"/>
    </source>
</evidence>
<evidence type="ECO:0000259" key="18">
    <source>
        <dbReference type="Pfam" id="PF01073"/>
    </source>
</evidence>
<proteinExistence type="inferred from homology"/>
<evidence type="ECO:0000256" key="9">
    <source>
        <dbReference type="ARBA" id="ARBA00023136"/>
    </source>
</evidence>
<keyword evidence="6" id="KW-0560">Oxidoreductase</keyword>
<keyword evidence="17" id="KW-0812">Transmembrane</keyword>
<dbReference type="Gene3D" id="3.40.50.720">
    <property type="entry name" value="NAD(P)-binding Rossmann-like Domain"/>
    <property type="match status" value="1"/>
</dbReference>
<dbReference type="SUPFAM" id="SSF51735">
    <property type="entry name" value="NAD(P)-binding Rossmann-fold domains"/>
    <property type="match status" value="1"/>
</dbReference>
<dbReference type="FunFam" id="3.40.50.720:FF:000346">
    <property type="entry name" value="C-3 sterol dehydrogenase/C-4 decarboxylase"/>
    <property type="match status" value="1"/>
</dbReference>
<evidence type="ECO:0000256" key="14">
    <source>
        <dbReference type="ARBA" id="ARBA00081397"/>
    </source>
</evidence>
<reference evidence="19" key="1">
    <citation type="submission" date="2018-03" db="EMBL/GenBank/DDBJ databases">
        <authorList>
            <person name="Guldener U."/>
        </authorList>
    </citation>
    <scope>NUCLEOTIDE SEQUENCE</scope>
</reference>
<dbReference type="GO" id="GO:0000252">
    <property type="term" value="F:3-beta-hydroxysteroid dehydrogenase [NAD(P)+]/C4-decarboxylase activity"/>
    <property type="evidence" value="ECO:0007669"/>
    <property type="project" value="UniProtKB-ARBA"/>
</dbReference>
<keyword evidence="17" id="KW-1133">Transmembrane helix</keyword>
<evidence type="ECO:0000256" key="12">
    <source>
        <dbReference type="ARBA" id="ARBA00067985"/>
    </source>
</evidence>
<keyword evidence="5" id="KW-0752">Steroid biosynthesis</keyword>
<dbReference type="EMBL" id="ONZQ02000001">
    <property type="protein sequence ID" value="SPN97206.1"/>
    <property type="molecule type" value="Genomic_DNA"/>
</dbReference>
<dbReference type="Proteomes" id="UP001187682">
    <property type="component" value="Unassembled WGS sequence"/>
</dbReference>
<comment type="subcellular location">
    <subcellularLocation>
        <location evidence="1">Endoplasmic reticulum membrane</location>
        <topology evidence="1">Peripheral membrane protein</topology>
    </subcellularLocation>
</comment>
<dbReference type="PANTHER" id="PTHR43245:SF51">
    <property type="entry name" value="SHORT CHAIN DEHYDROGENASE_REDUCTASE FAMILY 42E, MEMBER 2"/>
    <property type="match status" value="1"/>
</dbReference>
<feature type="domain" description="3-beta hydroxysteroid dehydrogenase/isomerase" evidence="18">
    <location>
        <begin position="15"/>
        <end position="286"/>
    </location>
</feature>
<evidence type="ECO:0000256" key="3">
    <source>
        <dbReference type="ARBA" id="ARBA00022516"/>
    </source>
</evidence>
<evidence type="ECO:0000256" key="4">
    <source>
        <dbReference type="ARBA" id="ARBA00022824"/>
    </source>
</evidence>
<evidence type="ECO:0000256" key="13">
    <source>
        <dbReference type="ARBA" id="ARBA00081267"/>
    </source>
</evidence>
<dbReference type="InterPro" id="IPR050177">
    <property type="entry name" value="Lipid_A_modif_metabolic_enz"/>
</dbReference>
<dbReference type="GO" id="GO:0005789">
    <property type="term" value="C:endoplasmic reticulum membrane"/>
    <property type="evidence" value="ECO:0007669"/>
    <property type="project" value="UniProtKB-SubCell"/>
</dbReference>
<evidence type="ECO:0000256" key="16">
    <source>
        <dbReference type="ARBA" id="ARBA00082106"/>
    </source>
</evidence>
<keyword evidence="3" id="KW-0444">Lipid biosynthesis</keyword>
<evidence type="ECO:0000313" key="19">
    <source>
        <dbReference type="EMBL" id="SPN97206.1"/>
    </source>
</evidence>
<comment type="subunit">
    <text evidence="10">Heterotetramer of ERG25, ERG26, ERG27 and ERG28. ERG28 acts as a scaffold to tether ERG27 and other 4,4-demethylation-related enzymes, forming a demethylation enzyme complex, in the endoplasmic reticulum.</text>
</comment>
<keyword evidence="4" id="KW-0256">Endoplasmic reticulum</keyword>
<evidence type="ECO:0000256" key="2">
    <source>
        <dbReference type="ARBA" id="ARBA00009219"/>
    </source>
</evidence>
<dbReference type="AlphaFoldDB" id="A0AAE8MQF7"/>
<sequence>MAQPAKQQGNLGKVLVIGGNGMLGHHIVKLLLSSWTASVSVIDLKCELNRLDGVAYYEADITDVARLNTVFDKVRPDVVIHTASPAPQAASAVSKELFKKVNVDGTAAIIEACQKSGVKALVYTSSASIMTDNKSDLMNANEEFPVYRGAAQPEYYSETKAQADELVLKANRQAPYKLLTTSIRPAGIFGEGDTMTIKHLVNIYLDGKTNFQVGDNNNLFDFTYAVNVAHAHLLAAQALLATHRHGSTVPLDTERVDGEAFLVTNDSPVYFWDFCRAVWRAAGWDSSLKSVWTIPTEIGIFIALLVEILFELVRMTPTFNRQRITYSSMTRYYSISKIKARLGYKPIVGLGEGINRSVKWYLDTNKEAAEAAAAKKTQ</sequence>
<keyword evidence="9 17" id="KW-0472">Membrane</keyword>
<gene>
    <name evidence="19" type="ORF">DNG_00720</name>
</gene>
<evidence type="ECO:0000313" key="20">
    <source>
        <dbReference type="Proteomes" id="UP001187682"/>
    </source>
</evidence>
<evidence type="ECO:0000256" key="1">
    <source>
        <dbReference type="ARBA" id="ARBA00004406"/>
    </source>
</evidence>
<accession>A0AAE8MQF7</accession>
<keyword evidence="8" id="KW-0443">Lipid metabolism</keyword>
<keyword evidence="20" id="KW-1185">Reference proteome</keyword>
<evidence type="ECO:0000256" key="6">
    <source>
        <dbReference type="ARBA" id="ARBA00023002"/>
    </source>
</evidence>
<name>A0AAE8MQF7_9PEZI</name>
<keyword evidence="7" id="KW-0520">NAD</keyword>
<evidence type="ECO:0000256" key="10">
    <source>
        <dbReference type="ARBA" id="ARBA00046995"/>
    </source>
</evidence>
<evidence type="ECO:0000256" key="5">
    <source>
        <dbReference type="ARBA" id="ARBA00022955"/>
    </source>
</evidence>
<evidence type="ECO:0000256" key="11">
    <source>
        <dbReference type="ARBA" id="ARBA00067470"/>
    </source>
</evidence>
<comment type="caution">
    <text evidence="19">The sequence shown here is derived from an EMBL/GenBank/DDBJ whole genome shotgun (WGS) entry which is preliminary data.</text>
</comment>
<dbReference type="InterPro" id="IPR036291">
    <property type="entry name" value="NAD(P)-bd_dom_sf"/>
</dbReference>
<evidence type="ECO:0000256" key="15">
    <source>
        <dbReference type="ARBA" id="ARBA00081452"/>
    </source>
</evidence>
<comment type="similarity">
    <text evidence="2">Belongs to the 3-beta-HSD family.</text>
</comment>
<feature type="transmembrane region" description="Helical" evidence="17">
    <location>
        <begin position="292"/>
        <end position="313"/>
    </location>
</feature>
<evidence type="ECO:0000256" key="8">
    <source>
        <dbReference type="ARBA" id="ARBA00023098"/>
    </source>
</evidence>
<protein>
    <recommendedName>
        <fullName evidence="12">Sterol-4-alpha-carboxylate 3-dehydrogenase ERG26, decarboxylating</fullName>
    </recommendedName>
    <alternativeName>
        <fullName evidence="15 16">C-3 Sterol dehydrogenase ERG26</fullName>
    </alternativeName>
    <alternativeName>
        <fullName evidence="13 14">C-4 decarboxylase ERG26</fullName>
    </alternativeName>
    <alternativeName>
        <fullName evidence="11">Sterol-4-alpha-carboxylate 3-dehydrogenase erg26, decarboxylating</fullName>
    </alternativeName>
</protein>
<dbReference type="Pfam" id="PF01073">
    <property type="entry name" value="3Beta_HSD"/>
    <property type="match status" value="1"/>
</dbReference>
<evidence type="ECO:0000256" key="7">
    <source>
        <dbReference type="ARBA" id="ARBA00023027"/>
    </source>
</evidence>
<dbReference type="GO" id="GO:0006696">
    <property type="term" value="P:ergosterol biosynthetic process"/>
    <property type="evidence" value="ECO:0007669"/>
    <property type="project" value="UniProtKB-ARBA"/>
</dbReference>